<evidence type="ECO:0000259" key="26">
    <source>
        <dbReference type="PROSITE" id="PS51059"/>
    </source>
</evidence>
<evidence type="ECO:0000256" key="12">
    <source>
        <dbReference type="ARBA" id="ARBA00022824"/>
    </source>
</evidence>
<dbReference type="GO" id="GO:0031145">
    <property type="term" value="P:anaphase-promoting complex-dependent catabolic process"/>
    <property type="evidence" value="ECO:0007669"/>
    <property type="project" value="UniProtKB-ARBA"/>
</dbReference>
<feature type="domain" description="UBC core" evidence="25">
    <location>
        <begin position="398"/>
        <end position="544"/>
    </location>
</feature>
<proteinExistence type="inferred from homology"/>
<dbReference type="Pfam" id="PF18084">
    <property type="entry name" value="ARTD15_N"/>
    <property type="match status" value="1"/>
</dbReference>
<dbReference type="GO" id="GO:0005789">
    <property type="term" value="C:endoplasmic reticulum membrane"/>
    <property type="evidence" value="ECO:0007669"/>
    <property type="project" value="UniProtKB-SubCell"/>
</dbReference>
<dbReference type="SUPFAM" id="SSF56399">
    <property type="entry name" value="ADP-ribosylation"/>
    <property type="match status" value="1"/>
</dbReference>
<dbReference type="CDD" id="cd23804">
    <property type="entry name" value="UBCc_UBE2S"/>
    <property type="match status" value="1"/>
</dbReference>
<reference evidence="27" key="1">
    <citation type="submission" date="2020-11" db="EMBL/GenBank/DDBJ databases">
        <authorList>
            <person name="Tran Van P."/>
        </authorList>
    </citation>
    <scope>NUCLEOTIDE SEQUENCE</scope>
</reference>
<dbReference type="EC" id="2.4.2.-" evidence="23"/>
<dbReference type="InterPro" id="IPR051838">
    <property type="entry name" value="ARTD_PARP"/>
</dbReference>
<keyword evidence="9" id="KW-0547">Nucleotide-binding</keyword>
<dbReference type="GO" id="GO:0051301">
    <property type="term" value="P:cell division"/>
    <property type="evidence" value="ECO:0007669"/>
    <property type="project" value="UniProtKB-KW"/>
</dbReference>
<dbReference type="GO" id="GO:0003950">
    <property type="term" value="F:NAD+ poly-ADP-ribosyltransferase activity"/>
    <property type="evidence" value="ECO:0007669"/>
    <property type="project" value="UniProtKB-UniRule"/>
</dbReference>
<keyword evidence="7" id="KW-0812">Transmembrane</keyword>
<evidence type="ECO:0000256" key="6">
    <source>
        <dbReference type="ARBA" id="ARBA00022679"/>
    </source>
</evidence>
<feature type="domain" description="PARP catalytic" evidence="26">
    <location>
        <begin position="124"/>
        <end position="317"/>
    </location>
</feature>
<dbReference type="InterPro" id="IPR023313">
    <property type="entry name" value="UBQ-conjugating_AS"/>
</dbReference>
<dbReference type="FunFam" id="3.90.228.10:FF:000005">
    <property type="entry name" value="Poly [ADP-ribose] polymerase"/>
    <property type="match status" value="1"/>
</dbReference>
<dbReference type="GO" id="GO:0006986">
    <property type="term" value="P:response to unfolded protein"/>
    <property type="evidence" value="ECO:0007669"/>
    <property type="project" value="UniProtKB-KW"/>
</dbReference>
<feature type="compositionally biased region" description="Basic and acidic residues" evidence="24">
    <location>
        <begin position="1"/>
        <end position="17"/>
    </location>
</feature>
<keyword evidence="8" id="KW-0548">Nucleotidyltransferase</keyword>
<evidence type="ECO:0000313" key="27">
    <source>
        <dbReference type="EMBL" id="CAD7456190.1"/>
    </source>
</evidence>
<feature type="active site" description="Glycyl thioester intermediate" evidence="22">
    <location>
        <position position="482"/>
    </location>
</feature>
<keyword evidence="18" id="KW-0131">Cell cycle</keyword>
<evidence type="ECO:0000256" key="13">
    <source>
        <dbReference type="ARBA" id="ARBA00022840"/>
    </source>
</evidence>
<evidence type="ECO:0000256" key="4">
    <source>
        <dbReference type="ARBA" id="ARBA00022618"/>
    </source>
</evidence>
<evidence type="ECO:0000259" key="25">
    <source>
        <dbReference type="PROSITE" id="PS50127"/>
    </source>
</evidence>
<evidence type="ECO:0000256" key="21">
    <source>
        <dbReference type="ARBA" id="ARBA00062100"/>
    </source>
</evidence>
<dbReference type="FunFam" id="3.10.110.10:FF:000034">
    <property type="entry name" value="Ubiquitin-conjugating enzyme E2 S"/>
    <property type="match status" value="1"/>
</dbReference>
<keyword evidence="17" id="KW-0834">Unfolded protein response</keyword>
<dbReference type="GO" id="GO:0010458">
    <property type="term" value="P:exit from mitosis"/>
    <property type="evidence" value="ECO:0007669"/>
    <property type="project" value="UniProtKB-ARBA"/>
</dbReference>
<dbReference type="SUPFAM" id="SSF54495">
    <property type="entry name" value="UBC-like"/>
    <property type="match status" value="1"/>
</dbReference>
<evidence type="ECO:0000256" key="2">
    <source>
        <dbReference type="ARBA" id="ARBA00004163"/>
    </source>
</evidence>
<dbReference type="Gene3D" id="3.90.228.10">
    <property type="match status" value="1"/>
</dbReference>
<evidence type="ECO:0000256" key="7">
    <source>
        <dbReference type="ARBA" id="ARBA00022692"/>
    </source>
</evidence>
<dbReference type="Gene3D" id="3.10.110.10">
    <property type="entry name" value="Ubiquitin Conjugating Enzyme"/>
    <property type="match status" value="1"/>
</dbReference>
<dbReference type="Pfam" id="PF00179">
    <property type="entry name" value="UQ_con"/>
    <property type="match status" value="1"/>
</dbReference>
<evidence type="ECO:0000256" key="23">
    <source>
        <dbReference type="RuleBase" id="RU362114"/>
    </source>
</evidence>
<evidence type="ECO:0000256" key="14">
    <source>
        <dbReference type="ARBA" id="ARBA00022989"/>
    </source>
</evidence>
<dbReference type="GO" id="GO:0061631">
    <property type="term" value="F:ubiquitin conjugating enzyme activity"/>
    <property type="evidence" value="ECO:0007669"/>
    <property type="project" value="UniProtKB-EC"/>
</dbReference>
<dbReference type="SMART" id="SM00212">
    <property type="entry name" value="UBCc"/>
    <property type="match status" value="1"/>
</dbReference>
<dbReference type="PROSITE" id="PS50127">
    <property type="entry name" value="UBC_2"/>
    <property type="match status" value="1"/>
</dbReference>
<dbReference type="InterPro" id="IPR000608">
    <property type="entry name" value="UBC"/>
</dbReference>
<evidence type="ECO:0000256" key="16">
    <source>
        <dbReference type="ARBA" id="ARBA00023136"/>
    </source>
</evidence>
<accession>A0A7R9FM56</accession>
<name>A0A7R9FM56_9NEOP</name>
<gene>
    <name evidence="27" type="ORF">TTEB3V08_LOCUS4225</name>
</gene>
<keyword evidence="6 23" id="KW-0808">Transferase</keyword>
<evidence type="ECO:0000256" key="9">
    <source>
        <dbReference type="ARBA" id="ARBA00022741"/>
    </source>
</evidence>
<comment type="subcellular location">
    <subcellularLocation>
        <location evidence="2">Endoplasmic reticulum membrane</location>
        <topology evidence="2">Single-pass type IV membrane protein</topology>
    </subcellularLocation>
</comment>
<evidence type="ECO:0000256" key="1">
    <source>
        <dbReference type="ARBA" id="ARBA00000485"/>
    </source>
</evidence>
<comment type="pathway">
    <text evidence="3">Protein modification; protein ubiquitination.</text>
</comment>
<comment type="catalytic activity">
    <reaction evidence="1">
        <text>S-ubiquitinyl-[E1 ubiquitin-activating enzyme]-L-cysteine + [E2 ubiquitin-conjugating enzyme]-L-cysteine = [E1 ubiquitin-activating enzyme]-L-cysteine + S-ubiquitinyl-[E2 ubiquitin-conjugating enzyme]-L-cysteine.</text>
        <dbReference type="EC" id="2.3.2.23"/>
    </reaction>
</comment>
<dbReference type="Pfam" id="PF00644">
    <property type="entry name" value="PARP"/>
    <property type="match status" value="1"/>
</dbReference>
<keyword evidence="16" id="KW-0472">Membrane</keyword>
<keyword evidence="12" id="KW-0256">Endoplasmic reticulum</keyword>
<dbReference type="InterPro" id="IPR016135">
    <property type="entry name" value="UBQ-conjugating_enzyme/RWD"/>
</dbReference>
<evidence type="ECO:0000256" key="10">
    <source>
        <dbReference type="ARBA" id="ARBA00022765"/>
    </source>
</evidence>
<keyword evidence="11" id="KW-0833">Ubl conjugation pathway</keyword>
<feature type="region of interest" description="Disordered" evidence="24">
    <location>
        <begin position="559"/>
        <end position="592"/>
    </location>
</feature>
<dbReference type="PROSITE" id="PS00183">
    <property type="entry name" value="UBC_1"/>
    <property type="match status" value="1"/>
</dbReference>
<comment type="function">
    <text evidence="20">Intracellular mono-ADP-ribosyltransferase that plays a role in different processes, such as protein translation and unfolded protein response (UPR), through the mono-ADP-ribosylation of proteins involved in those processes. Acts as an inhibitor of protein translation by catalyzing mono-ADP-ribosylation of ribosomal subunits, such as RPL14 and RPS6, thereby inhibiting polysome assembly and mRNA loading. Mono-ADP-ribosylation of ribosomal subunits is promoted by NMNAT2. Involved in the unfolded protein response (UPR) by ADP-ribosylating and activating EIF2AK3 and ERN1, two important UPR effectors. May also mediate mono-ADP-ribosylation of karyopherin KPNB1 a nuclear import factor. May not modify proteins on arginine or cysteine residues compared to other mono-ADP-ribosyltransferases.</text>
</comment>
<organism evidence="27">
    <name type="scientific">Timema tahoe</name>
    <dbReference type="NCBI Taxonomy" id="61484"/>
    <lineage>
        <taxon>Eukaryota</taxon>
        <taxon>Metazoa</taxon>
        <taxon>Ecdysozoa</taxon>
        <taxon>Arthropoda</taxon>
        <taxon>Hexapoda</taxon>
        <taxon>Insecta</taxon>
        <taxon>Pterygota</taxon>
        <taxon>Neoptera</taxon>
        <taxon>Polyneoptera</taxon>
        <taxon>Phasmatodea</taxon>
        <taxon>Timematodea</taxon>
        <taxon>Timematoidea</taxon>
        <taxon>Timematidae</taxon>
        <taxon>Timema</taxon>
    </lineage>
</organism>
<feature type="compositionally biased region" description="Basic residues" evidence="24">
    <location>
        <begin position="580"/>
        <end position="592"/>
    </location>
</feature>
<evidence type="ECO:0000256" key="24">
    <source>
        <dbReference type="SAM" id="MobiDB-lite"/>
    </source>
</evidence>
<protein>
    <recommendedName>
        <fullName evidence="23">Poly [ADP-ribose] polymerase</fullName>
        <shortName evidence="23">PARP</shortName>
        <ecNumber evidence="23">2.4.2.-</ecNumber>
    </recommendedName>
</protein>
<sequence length="592" mass="66730">METDRNETLAKSSEMHRNPTAAEGINLNTQSSSRLDVDSKLSALRAFIEKDRLAADIKWSMFVSACQSYRYDSCLKPFPPQFLVNNVKDIDALRDIVDKTPGLVLFLKHLYDPDVHQTNQQIINLMYWVLIQTKDFRLKTIPKEQYDMVMDHVDSETVAQPPNFIFQLISGAQNSQAAKWLSLAHSKKTMFGFHGSRLENFHSILHHGLQQHMNKNSLFGHGVYLSSELSVSLPYSPSGYGWGRSLLGSQMSCIALCEMIDHPDVKCKTGESNRSRSITSDSIGGEVPEKYYVVQNSDLVRVRYLLVYCNNTTVSSDRNSWVNWLSRHKLLTFIIGYIFMLASIGFTSNPQFLICPHEAEFDNILDPMPHRLILKRRRSNPGPPTTEAMSNVENMSPQIIRRVVKEMTDLVTHPPEGIKVSINDEDVTDIQAYIDGPAGTPYTGGVFRVKLALSKDFPQTPPKAFFITKIFHPNVAKNGEICVNTLKKDWKPDLGIKHILLTVKCLLIVPNPESALNEEAGRLLLEQYDSYSQRAKMMTEIHASMCKVPKAGLEGGVSSVDGPLAKKHAGDKRVPADKKKQLKDKKKTLKRL</sequence>
<evidence type="ECO:0000256" key="20">
    <source>
        <dbReference type="ARBA" id="ARBA00056446"/>
    </source>
</evidence>
<comment type="subunit">
    <text evidence="21">Interacts with KPNB1.</text>
</comment>
<dbReference type="InterPro" id="IPR041400">
    <property type="entry name" value="PARP16_N"/>
</dbReference>
<evidence type="ECO:0000256" key="18">
    <source>
        <dbReference type="ARBA" id="ARBA00023306"/>
    </source>
</evidence>
<feature type="region of interest" description="Disordered" evidence="24">
    <location>
        <begin position="1"/>
        <end position="23"/>
    </location>
</feature>
<dbReference type="GO" id="GO:0016779">
    <property type="term" value="F:nucleotidyltransferase activity"/>
    <property type="evidence" value="ECO:0007669"/>
    <property type="project" value="UniProtKB-KW"/>
</dbReference>
<keyword evidence="5 23" id="KW-0328">Glycosyltransferase</keyword>
<evidence type="ECO:0000256" key="5">
    <source>
        <dbReference type="ARBA" id="ARBA00022676"/>
    </source>
</evidence>
<keyword evidence="10" id="KW-0013">ADP-ribosylation</keyword>
<evidence type="ECO:0000256" key="8">
    <source>
        <dbReference type="ARBA" id="ARBA00022695"/>
    </source>
</evidence>
<evidence type="ECO:0000256" key="19">
    <source>
        <dbReference type="ARBA" id="ARBA00024347"/>
    </source>
</evidence>
<keyword evidence="13" id="KW-0067">ATP-binding</keyword>
<evidence type="ECO:0000256" key="11">
    <source>
        <dbReference type="ARBA" id="ARBA00022786"/>
    </source>
</evidence>
<evidence type="ECO:0000256" key="15">
    <source>
        <dbReference type="ARBA" id="ARBA00023027"/>
    </source>
</evidence>
<keyword evidence="4" id="KW-0132">Cell division</keyword>
<dbReference type="PANTHER" id="PTHR21328">
    <property type="entry name" value="POLY ADP-RIBOSE POLYMERASE FAMILY, MEMBER PARP"/>
    <property type="match status" value="1"/>
</dbReference>
<dbReference type="PROSITE" id="PS51059">
    <property type="entry name" value="PARP_CATALYTIC"/>
    <property type="match status" value="1"/>
</dbReference>
<dbReference type="InterPro" id="IPR012317">
    <property type="entry name" value="Poly(ADP-ribose)pol_cat_dom"/>
</dbReference>
<evidence type="ECO:0000256" key="3">
    <source>
        <dbReference type="ARBA" id="ARBA00004906"/>
    </source>
</evidence>
<keyword evidence="14" id="KW-1133">Transmembrane helix</keyword>
<dbReference type="AlphaFoldDB" id="A0A7R9FM56"/>
<evidence type="ECO:0000256" key="17">
    <source>
        <dbReference type="ARBA" id="ARBA00023230"/>
    </source>
</evidence>
<evidence type="ECO:0000256" key="22">
    <source>
        <dbReference type="PROSITE-ProRule" id="PRU10133"/>
    </source>
</evidence>
<dbReference type="EMBL" id="OE001185">
    <property type="protein sequence ID" value="CAD7456190.1"/>
    <property type="molecule type" value="Genomic_DNA"/>
</dbReference>
<dbReference type="GO" id="GO:0005524">
    <property type="term" value="F:ATP binding"/>
    <property type="evidence" value="ECO:0007669"/>
    <property type="project" value="UniProtKB-KW"/>
</dbReference>
<keyword evidence="15 23" id="KW-0520">NAD</keyword>
<comment type="similarity">
    <text evidence="19">Belongs to the ARTD/PARP family.</text>
</comment>